<dbReference type="InterPro" id="IPR001789">
    <property type="entry name" value="Sig_transdc_resp-reg_receiver"/>
</dbReference>
<dbReference type="Pfam" id="PF00072">
    <property type="entry name" value="Response_reg"/>
    <property type="match status" value="1"/>
</dbReference>
<evidence type="ECO:0000313" key="3">
    <source>
        <dbReference type="EMBL" id="UWZ59749.1"/>
    </source>
</evidence>
<keyword evidence="4" id="KW-1185">Reference proteome</keyword>
<dbReference type="InterPro" id="IPR011006">
    <property type="entry name" value="CheY-like_superfamily"/>
</dbReference>
<accession>A0A9Q9IUF4</accession>
<gene>
    <name evidence="3" type="ORF">Daura_25090</name>
</gene>
<keyword evidence="1" id="KW-0597">Phosphoprotein</keyword>
<organism evidence="3 4">
    <name type="scientific">Dactylosporangium aurantiacum</name>
    <dbReference type="NCBI Taxonomy" id="35754"/>
    <lineage>
        <taxon>Bacteria</taxon>
        <taxon>Bacillati</taxon>
        <taxon>Actinomycetota</taxon>
        <taxon>Actinomycetes</taxon>
        <taxon>Micromonosporales</taxon>
        <taxon>Micromonosporaceae</taxon>
        <taxon>Dactylosporangium</taxon>
    </lineage>
</organism>
<dbReference type="InterPro" id="IPR052893">
    <property type="entry name" value="TCS_response_regulator"/>
</dbReference>
<dbReference type="PANTHER" id="PTHR44520">
    <property type="entry name" value="RESPONSE REGULATOR RCP1-RELATED"/>
    <property type="match status" value="1"/>
</dbReference>
<dbReference type="PROSITE" id="PS50110">
    <property type="entry name" value="RESPONSE_REGULATORY"/>
    <property type="match status" value="1"/>
</dbReference>
<dbReference type="SMART" id="SM00448">
    <property type="entry name" value="REC"/>
    <property type="match status" value="1"/>
</dbReference>
<name>A0A9Q9IUF4_9ACTN</name>
<dbReference type="Proteomes" id="UP001058003">
    <property type="component" value="Chromosome"/>
</dbReference>
<protein>
    <submittedName>
        <fullName evidence="3">Response regulator</fullName>
    </submittedName>
</protein>
<evidence type="ECO:0000313" key="4">
    <source>
        <dbReference type="Proteomes" id="UP001058003"/>
    </source>
</evidence>
<feature type="domain" description="Response regulatory" evidence="2">
    <location>
        <begin position="9"/>
        <end position="134"/>
    </location>
</feature>
<feature type="modified residue" description="4-aspartylphosphate" evidence="1">
    <location>
        <position position="67"/>
    </location>
</feature>
<evidence type="ECO:0000256" key="1">
    <source>
        <dbReference type="PROSITE-ProRule" id="PRU00169"/>
    </source>
</evidence>
<dbReference type="GO" id="GO:0000160">
    <property type="term" value="P:phosphorelay signal transduction system"/>
    <property type="evidence" value="ECO:0007669"/>
    <property type="project" value="InterPro"/>
</dbReference>
<evidence type="ECO:0000259" key="2">
    <source>
        <dbReference type="PROSITE" id="PS50110"/>
    </source>
</evidence>
<dbReference type="SUPFAM" id="SSF52172">
    <property type="entry name" value="CheY-like"/>
    <property type="match status" value="1"/>
</dbReference>
<dbReference type="PANTHER" id="PTHR44520:SF2">
    <property type="entry name" value="RESPONSE REGULATOR RCP1"/>
    <property type="match status" value="1"/>
</dbReference>
<dbReference type="CDD" id="cd17557">
    <property type="entry name" value="REC_Rcp-like"/>
    <property type="match status" value="1"/>
</dbReference>
<proteinExistence type="predicted"/>
<dbReference type="AlphaFoldDB" id="A0A9Q9IUF4"/>
<dbReference type="EMBL" id="CP073767">
    <property type="protein sequence ID" value="UWZ59749.1"/>
    <property type="molecule type" value="Genomic_DNA"/>
</dbReference>
<sequence length="154" mass="16862">MNRDQPPLQVLVVEDDLGDVALVESAFADHSIGSQLHHVADGGEALAFLRRQPPYADAPRPDLIMLDLNMPRVDGRQTLTAIKADEDLKSIPTIVFTTSAAADDVAASYTAHANAYVTKPINLDDYDRVVMQIRNFYGHTAALPRRTPEAPVSR</sequence>
<dbReference type="Gene3D" id="3.40.50.2300">
    <property type="match status" value="1"/>
</dbReference>
<dbReference type="KEGG" id="daur:Daura_25090"/>
<reference evidence="3" key="1">
    <citation type="submission" date="2021-04" db="EMBL/GenBank/DDBJ databases">
        <title>Dactylosporangium aurantiacum NRRL B-8018 full assembly.</title>
        <authorList>
            <person name="Hartkoorn R.C."/>
            <person name="Beaudoing E."/>
            <person name="Hot D."/>
        </authorList>
    </citation>
    <scope>NUCLEOTIDE SEQUENCE</scope>
    <source>
        <strain evidence="3">NRRL B-8018</strain>
    </source>
</reference>